<evidence type="ECO:0000313" key="4">
    <source>
        <dbReference type="Proteomes" id="UP000612055"/>
    </source>
</evidence>
<keyword evidence="4" id="KW-1185">Reference proteome</keyword>
<proteinExistence type="inferred from homology"/>
<keyword evidence="1" id="KW-0496">Mitochondrion</keyword>
<accession>A0A836BRZ0</accession>
<keyword evidence="1" id="KW-1015">Disulfide bond</keyword>
<feature type="domain" description="Tim10-like" evidence="2">
    <location>
        <begin position="21"/>
        <end position="78"/>
    </location>
</feature>
<name>A0A836BRZ0_9CHLO</name>
<dbReference type="Proteomes" id="UP000612055">
    <property type="component" value="Unassembled WGS sequence"/>
</dbReference>
<comment type="subcellular location">
    <subcellularLocation>
        <location evidence="1">Mitochondrion inner membrane</location>
        <topology evidence="1">Peripheral membrane protein</topology>
        <orientation evidence="1">Intermembrane side</orientation>
    </subcellularLocation>
</comment>
<dbReference type="GO" id="GO:0015031">
    <property type="term" value="P:protein transport"/>
    <property type="evidence" value="ECO:0007669"/>
    <property type="project" value="UniProtKB-KW"/>
</dbReference>
<gene>
    <name evidence="3" type="ORF">HYH03_014615</name>
</gene>
<comment type="function">
    <text evidence="1">Mitochondrial intermembrane chaperone that participates in the import and insertion of some multi-pass transmembrane proteins into the mitochondrial inner membrane. Also required for the transfer of beta-barrel precursors from the TOM complex to the sorting and assembly machinery (SAM complex) of the outer membrane. Acts as a chaperone-like protein that protects the hydrophobic precursors from aggregation and guide them through the mitochondrial intermembrane space.</text>
</comment>
<evidence type="ECO:0000313" key="3">
    <source>
        <dbReference type="EMBL" id="KAG2486685.1"/>
    </source>
</evidence>
<evidence type="ECO:0000256" key="1">
    <source>
        <dbReference type="RuleBase" id="RU367043"/>
    </source>
</evidence>
<keyword evidence="1" id="KW-0999">Mitochondrion inner membrane</keyword>
<protein>
    <recommendedName>
        <fullName evidence="1">Mitochondrial import inner membrane translocase subunit</fullName>
    </recommendedName>
</protein>
<keyword evidence="1" id="KW-0811">Translocation</keyword>
<dbReference type="InterPro" id="IPR004217">
    <property type="entry name" value="Tim10-like"/>
</dbReference>
<dbReference type="Gene3D" id="1.10.287.810">
    <property type="entry name" value="Mitochondrial import inner membrane translocase subunit tim13 like domains"/>
    <property type="match status" value="1"/>
</dbReference>
<comment type="subunit">
    <text evidence="1">Heterohexamer.</text>
</comment>
<keyword evidence="1" id="KW-0813">Transport</keyword>
<dbReference type="EMBL" id="JAEHOE010000108">
    <property type="protein sequence ID" value="KAG2486685.1"/>
    <property type="molecule type" value="Genomic_DNA"/>
</dbReference>
<comment type="domain">
    <text evidence="1">The twin CX3C motif contains 4 conserved Cys residues that form 2 disulfide bonds in the mitochondrial intermembrane space.</text>
</comment>
<evidence type="ECO:0000259" key="2">
    <source>
        <dbReference type="Pfam" id="PF02953"/>
    </source>
</evidence>
<sequence length="83" mass="9355">MSYGGMGAPGQKADDHTIMEQVKTQLQMQMVQEFYQTVRDKCFKACLSQPGSSLSSKDQQCLSRCMDRYQEATNVVARVVLNQ</sequence>
<comment type="similarity">
    <text evidence="1">Belongs to the small Tim family.</text>
</comment>
<keyword evidence="1" id="KW-0472">Membrane</keyword>
<dbReference type="OrthoDB" id="7813104at2759"/>
<comment type="caution">
    <text evidence="3">The sequence shown here is derived from an EMBL/GenBank/DDBJ whole genome shotgun (WGS) entry which is preliminary data.</text>
</comment>
<dbReference type="Pfam" id="PF02953">
    <property type="entry name" value="zf-Tim10_DDP"/>
    <property type="match status" value="1"/>
</dbReference>
<keyword evidence="1" id="KW-0653">Protein transport</keyword>
<keyword evidence="1" id="KW-0143">Chaperone</keyword>
<reference evidence="3" key="1">
    <citation type="journal article" date="2020" name="bioRxiv">
        <title>Comparative genomics of Chlamydomonas.</title>
        <authorList>
            <person name="Craig R.J."/>
            <person name="Hasan A.R."/>
            <person name="Ness R.W."/>
            <person name="Keightley P.D."/>
        </authorList>
    </citation>
    <scope>NUCLEOTIDE SEQUENCE</scope>
    <source>
        <strain evidence="3">CCAP 11/70</strain>
    </source>
</reference>
<dbReference type="SUPFAM" id="SSF144122">
    <property type="entry name" value="Tim10-like"/>
    <property type="match status" value="1"/>
</dbReference>
<dbReference type="AlphaFoldDB" id="A0A836BRZ0"/>
<dbReference type="InterPro" id="IPR035427">
    <property type="entry name" value="Tim10-like_dom_sf"/>
</dbReference>
<organism evidence="3 4">
    <name type="scientific">Edaphochlamys debaryana</name>
    <dbReference type="NCBI Taxonomy" id="47281"/>
    <lineage>
        <taxon>Eukaryota</taxon>
        <taxon>Viridiplantae</taxon>
        <taxon>Chlorophyta</taxon>
        <taxon>core chlorophytes</taxon>
        <taxon>Chlorophyceae</taxon>
        <taxon>CS clade</taxon>
        <taxon>Chlamydomonadales</taxon>
        <taxon>Chlamydomonadales incertae sedis</taxon>
        <taxon>Edaphochlamys</taxon>
    </lineage>
</organism>
<dbReference type="GO" id="GO:0005743">
    <property type="term" value="C:mitochondrial inner membrane"/>
    <property type="evidence" value="ECO:0007669"/>
    <property type="project" value="UniProtKB-SubCell"/>
</dbReference>